<sequence>MLRNSRGYSLVELIVVMAIFVAVLVVTSNGFKTVLTQMGSQSKLLETDIGNVVGLEVLRSDLQSAGYGLPWTFQNTPGADYTEVNSGVTTMPVGAPFWESGKSPSSYNDAPDKVPRAVQSEDTAFNKVGSVGSKYLVLKSLTLLPEATPKKWITVTYSNTSKNESKWNDPIRSFATTGSPAERVMVIRNVFVDGIPTKQMQVMSGSGAFSAPFSTYTTLTLPHSSGDVFEVYGVAKASSLRMPFNRADYYVRTPPTPPPACAPNTGVLYKAYLNQTSGFTELPLLDCVADMQVVYGLGPVGSTEVNLHQAAPPATAKDIREQVKEIRLYILAHTGRKDSGYTHPSRQVVVGEDFGGGVVGRSFDLQNVIGTGWQNYRWKLYSIVVRPQNLIQ</sequence>
<dbReference type="NCBIfam" id="TIGR02532">
    <property type="entry name" value="IV_pilin_GFxxxE"/>
    <property type="match status" value="1"/>
</dbReference>
<dbReference type="AlphaFoldDB" id="B5E8H2"/>
<dbReference type="KEGG" id="gbm:Gbem_1539"/>
<keyword evidence="1" id="KW-1133">Transmembrane helix</keyword>
<protein>
    <submittedName>
        <fullName evidence="2">Type IV pilus minor pilin PilW</fullName>
    </submittedName>
</protein>
<dbReference type="Pfam" id="PF16074">
    <property type="entry name" value="PilW"/>
    <property type="match status" value="1"/>
</dbReference>
<dbReference type="InterPro" id="IPR012902">
    <property type="entry name" value="N_methyl_site"/>
</dbReference>
<dbReference type="PROSITE" id="PS00409">
    <property type="entry name" value="PROKAR_NTER_METHYL"/>
    <property type="match status" value="1"/>
</dbReference>
<dbReference type="OrthoDB" id="5430888at2"/>
<feature type="transmembrane region" description="Helical" evidence="1">
    <location>
        <begin position="7"/>
        <end position="26"/>
    </location>
</feature>
<keyword evidence="1" id="KW-0472">Membrane</keyword>
<reference evidence="2 3" key="1">
    <citation type="submission" date="2008-07" db="EMBL/GenBank/DDBJ databases">
        <title>Complete sequence of Geobacter bemidjiensis BEM.</title>
        <authorList>
            <consortium name="US DOE Joint Genome Institute"/>
            <person name="Lucas S."/>
            <person name="Copeland A."/>
            <person name="Lapidus A."/>
            <person name="Glavina del Rio T."/>
            <person name="Dalin E."/>
            <person name="Tice H."/>
            <person name="Bruce D."/>
            <person name="Goodwin L."/>
            <person name="Pitluck S."/>
            <person name="Kiss H."/>
            <person name="Brettin T."/>
            <person name="Detter J.C."/>
            <person name="Han C."/>
            <person name="Kuske C.R."/>
            <person name="Schmutz J."/>
            <person name="Larimer F."/>
            <person name="Land M."/>
            <person name="Hauser L."/>
            <person name="Kyrpides N."/>
            <person name="Lykidis A."/>
            <person name="Lovley D."/>
            <person name="Richardson P."/>
        </authorList>
    </citation>
    <scope>NUCLEOTIDE SEQUENCE [LARGE SCALE GENOMIC DNA]</scope>
    <source>
        <strain evidence="3">ATCC BAA-1014 / DSM 16622 / JCM 12645 / Bem</strain>
    </source>
</reference>
<dbReference type="STRING" id="404380.Gbem_1539"/>
<reference evidence="2 3" key="2">
    <citation type="journal article" date="2010" name="BMC Genomics">
        <title>The genome of Geobacter bemidjiensis, exemplar for the subsurface clade of Geobacter species that predominate in Fe(III)-reducing subsurface environments.</title>
        <authorList>
            <person name="Aklujkar M."/>
            <person name="Young N.D."/>
            <person name="Holmes D."/>
            <person name="Chavan M."/>
            <person name="Risso C."/>
            <person name="Kiss H.E."/>
            <person name="Han C.S."/>
            <person name="Land M.L."/>
            <person name="Lovley D.R."/>
        </authorList>
    </citation>
    <scope>NUCLEOTIDE SEQUENCE [LARGE SCALE GENOMIC DNA]</scope>
    <source>
        <strain evidence="3">ATCC BAA-1014 / DSM 16622 / JCM 12645 / Bem</strain>
    </source>
</reference>
<dbReference type="Proteomes" id="UP000008825">
    <property type="component" value="Chromosome"/>
</dbReference>
<dbReference type="HOGENOM" id="CLU_777836_0_0_7"/>
<name>B5E8H2_CITBB</name>
<dbReference type="EMBL" id="CP001124">
    <property type="protein sequence ID" value="ACH38557.2"/>
    <property type="molecule type" value="Genomic_DNA"/>
</dbReference>
<proteinExistence type="predicted"/>
<dbReference type="Pfam" id="PF07963">
    <property type="entry name" value="N_methyl"/>
    <property type="match status" value="1"/>
</dbReference>
<dbReference type="RefSeq" id="WP_012529973.1">
    <property type="nucleotide sequence ID" value="NC_011146.1"/>
</dbReference>
<organism evidence="2 3">
    <name type="scientific">Citrifermentans bemidjiense (strain ATCC BAA-1014 / DSM 16622 / JCM 12645 / Bem)</name>
    <name type="common">Geobacter bemidjiensis</name>
    <dbReference type="NCBI Taxonomy" id="404380"/>
    <lineage>
        <taxon>Bacteria</taxon>
        <taxon>Pseudomonadati</taxon>
        <taxon>Thermodesulfobacteriota</taxon>
        <taxon>Desulfuromonadia</taxon>
        <taxon>Geobacterales</taxon>
        <taxon>Geobacteraceae</taxon>
        <taxon>Citrifermentans</taxon>
    </lineage>
</organism>
<accession>B5E8H2</accession>
<keyword evidence="1" id="KW-0812">Transmembrane</keyword>
<dbReference type="InterPro" id="IPR032092">
    <property type="entry name" value="PilW"/>
</dbReference>
<evidence type="ECO:0000313" key="3">
    <source>
        <dbReference type="Proteomes" id="UP000008825"/>
    </source>
</evidence>
<evidence type="ECO:0000313" key="2">
    <source>
        <dbReference type="EMBL" id="ACH38557.2"/>
    </source>
</evidence>
<gene>
    <name evidence="2" type="primary">pilW-3</name>
    <name evidence="2" type="ordered locus">Gbem_1539</name>
</gene>
<keyword evidence="3" id="KW-1185">Reference proteome</keyword>
<dbReference type="eggNOG" id="COG4966">
    <property type="taxonomic scope" value="Bacteria"/>
</dbReference>
<evidence type="ECO:0000256" key="1">
    <source>
        <dbReference type="SAM" id="Phobius"/>
    </source>
</evidence>